<dbReference type="EC" id="3.1.-.-" evidence="3"/>
<keyword evidence="2" id="KW-0472">Membrane</keyword>
<dbReference type="GO" id="GO:0004527">
    <property type="term" value="F:exonuclease activity"/>
    <property type="evidence" value="ECO:0007669"/>
    <property type="project" value="UniProtKB-KW"/>
</dbReference>
<feature type="compositionally biased region" description="Pro residues" evidence="1">
    <location>
        <begin position="39"/>
        <end position="55"/>
    </location>
</feature>
<protein>
    <submittedName>
        <fullName evidence="3">Single-stranded-DNA-specific exonuclease RecJ</fullName>
        <ecNumber evidence="3">3.1.-.-</ecNumber>
    </submittedName>
</protein>
<organism evidence="3">
    <name type="scientific">hydrothermal vent metagenome</name>
    <dbReference type="NCBI Taxonomy" id="652676"/>
    <lineage>
        <taxon>unclassified sequences</taxon>
        <taxon>metagenomes</taxon>
        <taxon>ecological metagenomes</taxon>
    </lineage>
</organism>
<keyword evidence="3" id="KW-0540">Nuclease</keyword>
<dbReference type="NCBIfam" id="TIGR02098">
    <property type="entry name" value="MJ0042_CXXC"/>
    <property type="match status" value="1"/>
</dbReference>
<evidence type="ECO:0000256" key="2">
    <source>
        <dbReference type="SAM" id="Phobius"/>
    </source>
</evidence>
<dbReference type="InterPro" id="IPR021834">
    <property type="entry name" value="DUF3426"/>
</dbReference>
<gene>
    <name evidence="3" type="ORF">MNBD_ALPHA06-2275</name>
</gene>
<keyword evidence="3" id="KW-0269">Exonuclease</keyword>
<feature type="compositionally biased region" description="Basic and acidic residues" evidence="1">
    <location>
        <begin position="251"/>
        <end position="272"/>
    </location>
</feature>
<sequence length="272" mass="29697">MRYSTSASAIGPSGRKVRCASCGHNWQVDETGEQVGEATPPPPPAKIEPAIPEPEPVSEPEAATEPEPATPEPEPEPEKRRDPEVAQAIRARREAERKQKRKNRVKMVWAGIGASYLLVLAAAWIFRVDVVRIWPNTASAYAALGGKVSYYGLEIRDIAMTRTINGGASVIQISGQVVNISKKPKPVPLLQAEIFDENGKTLFSWLIEPEQQSLEKDSKLAFVSEIRDPPPGKLQFEIGFSNEKPAPSKPDTADKKAPAEPEHAPEDADDGH</sequence>
<evidence type="ECO:0000313" key="3">
    <source>
        <dbReference type="EMBL" id="VAV94385.1"/>
    </source>
</evidence>
<accession>A0A3B0SHG5</accession>
<keyword evidence="2" id="KW-0812">Transmembrane</keyword>
<feature type="region of interest" description="Disordered" evidence="1">
    <location>
        <begin position="28"/>
        <end position="84"/>
    </location>
</feature>
<name>A0A3B0SHG5_9ZZZZ</name>
<feature type="region of interest" description="Disordered" evidence="1">
    <location>
        <begin position="228"/>
        <end position="272"/>
    </location>
</feature>
<dbReference type="EMBL" id="UOEE01000182">
    <property type="protein sequence ID" value="VAV94385.1"/>
    <property type="molecule type" value="Genomic_DNA"/>
</dbReference>
<evidence type="ECO:0000256" key="1">
    <source>
        <dbReference type="SAM" id="MobiDB-lite"/>
    </source>
</evidence>
<reference evidence="3" key="1">
    <citation type="submission" date="2018-06" db="EMBL/GenBank/DDBJ databases">
        <authorList>
            <person name="Zhirakovskaya E."/>
        </authorList>
    </citation>
    <scope>NUCLEOTIDE SEQUENCE</scope>
</reference>
<dbReference type="InterPro" id="IPR011723">
    <property type="entry name" value="Znf/thioredoxin_put"/>
</dbReference>
<dbReference type="AlphaFoldDB" id="A0A3B0SHG5"/>
<feature type="transmembrane region" description="Helical" evidence="2">
    <location>
        <begin position="107"/>
        <end position="126"/>
    </location>
</feature>
<proteinExistence type="predicted"/>
<dbReference type="Pfam" id="PF11906">
    <property type="entry name" value="DUF3426"/>
    <property type="match status" value="1"/>
</dbReference>
<keyword evidence="3" id="KW-0378">Hydrolase</keyword>
<keyword evidence="2" id="KW-1133">Transmembrane helix</keyword>